<evidence type="ECO:0000313" key="3">
    <source>
        <dbReference type="Proteomes" id="UP000800041"/>
    </source>
</evidence>
<evidence type="ECO:0000313" key="2">
    <source>
        <dbReference type="EMBL" id="KAF1987704.1"/>
    </source>
</evidence>
<protein>
    <submittedName>
        <fullName evidence="2">HET-domain-containing protein</fullName>
    </submittedName>
</protein>
<dbReference type="Pfam" id="PF06985">
    <property type="entry name" value="HET"/>
    <property type="match status" value="1"/>
</dbReference>
<keyword evidence="3" id="KW-1185">Reference proteome</keyword>
<dbReference type="PANTHER" id="PTHR33112:SF13">
    <property type="entry name" value="HETEROKARYON INCOMPATIBILITY DOMAIN-CONTAINING PROTEIN"/>
    <property type="match status" value="1"/>
</dbReference>
<name>A0A6G1H3Q9_9PEZI</name>
<evidence type="ECO:0000259" key="1">
    <source>
        <dbReference type="Pfam" id="PF06985"/>
    </source>
</evidence>
<gene>
    <name evidence="2" type="ORF">K402DRAFT_420067</name>
</gene>
<dbReference type="PANTHER" id="PTHR33112">
    <property type="entry name" value="DOMAIN PROTEIN, PUTATIVE-RELATED"/>
    <property type="match status" value="1"/>
</dbReference>
<dbReference type="AlphaFoldDB" id="A0A6G1H3Q9"/>
<feature type="domain" description="Heterokaryon incompatibility" evidence="1">
    <location>
        <begin position="145"/>
        <end position="294"/>
    </location>
</feature>
<proteinExistence type="predicted"/>
<reference evidence="2" key="1">
    <citation type="journal article" date="2020" name="Stud. Mycol.">
        <title>101 Dothideomycetes genomes: a test case for predicting lifestyles and emergence of pathogens.</title>
        <authorList>
            <person name="Haridas S."/>
            <person name="Albert R."/>
            <person name="Binder M."/>
            <person name="Bloem J."/>
            <person name="Labutti K."/>
            <person name="Salamov A."/>
            <person name="Andreopoulos B."/>
            <person name="Baker S."/>
            <person name="Barry K."/>
            <person name="Bills G."/>
            <person name="Bluhm B."/>
            <person name="Cannon C."/>
            <person name="Castanera R."/>
            <person name="Culley D."/>
            <person name="Daum C."/>
            <person name="Ezra D."/>
            <person name="Gonzalez J."/>
            <person name="Henrissat B."/>
            <person name="Kuo A."/>
            <person name="Liang C."/>
            <person name="Lipzen A."/>
            <person name="Lutzoni F."/>
            <person name="Magnuson J."/>
            <person name="Mondo S."/>
            <person name="Nolan M."/>
            <person name="Ohm R."/>
            <person name="Pangilinan J."/>
            <person name="Park H.-J."/>
            <person name="Ramirez L."/>
            <person name="Alfaro M."/>
            <person name="Sun H."/>
            <person name="Tritt A."/>
            <person name="Yoshinaga Y."/>
            <person name="Zwiers L.-H."/>
            <person name="Turgeon B."/>
            <person name="Goodwin S."/>
            <person name="Spatafora J."/>
            <person name="Crous P."/>
            <person name="Grigoriev I."/>
        </authorList>
    </citation>
    <scope>NUCLEOTIDE SEQUENCE</scope>
    <source>
        <strain evidence="2">CBS 113979</strain>
    </source>
</reference>
<sequence>MLKEGVYGVVGSKFDIDADSSIDINQYFVFDTAEPPELQETNLSALVHVKGQVAVDIEFFTLEDPTSCPLPDTWYVKASKRVIRDTKSDECVAFIQELLEDCEKEHDDCNRPLESPLPNRVIDIGLDQETDSVKLYETRNEGAQYICLSHCWGATQPLKTTKSTLGSRKQGILLKDLPATFLDAIWLTRRLGLRYIWIDSICIIQDSREDWETESAQMCTIYERAYLTIAATRSSNGNGGLFSMRSDIELTGETSDGESYRLYARRKIEHILSFTSLVEMSLYPLLTRAWVFQERLLSRRVIHFGPQELVWECREITDCECGEYNALETALPEPKVAFAEALVSHVSNYYKSRVWHAVVMQYSDLSITKQDDLFPAIGGMARLYQRHRNCGNGNGCIRVSQYKAGLWEDSLLDDLHWRSHKANTRSNACPLAPTWSWASVKGNIYYDDAPLYFATGEHEDERNEKDEHYSQVVECRCEPSGLDEFGQLKHGILQLRGPTVDATMHWKDGTFSQRYGDRTVLHDRCYVTLPNGSSFEALPDYNYGLDRAHKIESGLAVCCLQLSSITDHGRHKCIYSLILRCIDSSSEKYERIGIVLETNGHQDRLKPTRGDWDGSEMYGSARVKTLTIM</sequence>
<dbReference type="Proteomes" id="UP000800041">
    <property type="component" value="Unassembled WGS sequence"/>
</dbReference>
<dbReference type="InterPro" id="IPR010730">
    <property type="entry name" value="HET"/>
</dbReference>
<organism evidence="2 3">
    <name type="scientific">Aulographum hederae CBS 113979</name>
    <dbReference type="NCBI Taxonomy" id="1176131"/>
    <lineage>
        <taxon>Eukaryota</taxon>
        <taxon>Fungi</taxon>
        <taxon>Dikarya</taxon>
        <taxon>Ascomycota</taxon>
        <taxon>Pezizomycotina</taxon>
        <taxon>Dothideomycetes</taxon>
        <taxon>Pleosporomycetidae</taxon>
        <taxon>Aulographales</taxon>
        <taxon>Aulographaceae</taxon>
    </lineage>
</organism>
<dbReference type="OrthoDB" id="3486565at2759"/>
<dbReference type="EMBL" id="ML977151">
    <property type="protein sequence ID" value="KAF1987704.1"/>
    <property type="molecule type" value="Genomic_DNA"/>
</dbReference>
<accession>A0A6G1H3Q9</accession>